<keyword evidence="2" id="KW-1185">Reference proteome</keyword>
<sequence length="171" mass="18903">MSLEGVLAMRISRDARRAWRGAQSAIALCALMGSIGCDVQMFHTRLEVDPAVVKEVSAVGAVIARTTNELLYENTTQVYHLMIVDVGGTDLPFALDFVRERLRERGWTETDGGLVHVNMTSAKWDKTRLHAGRPSLNASFPEEQHLRIVKALTANANGSHAYVLIELSKDE</sequence>
<dbReference type="Proteomes" id="UP001499843">
    <property type="component" value="Unassembled WGS sequence"/>
</dbReference>
<accession>A0ABP5PF53</accession>
<reference evidence="2" key="1">
    <citation type="journal article" date="2019" name="Int. J. Syst. Evol. Microbiol.">
        <title>The Global Catalogue of Microorganisms (GCM) 10K type strain sequencing project: providing services to taxonomists for standard genome sequencing and annotation.</title>
        <authorList>
            <consortium name="The Broad Institute Genomics Platform"/>
            <consortium name="The Broad Institute Genome Sequencing Center for Infectious Disease"/>
            <person name="Wu L."/>
            <person name="Ma J."/>
        </authorList>
    </citation>
    <scope>NUCLEOTIDE SEQUENCE [LARGE SCALE GENOMIC DNA]</scope>
    <source>
        <strain evidence="2">JCM 16114</strain>
    </source>
</reference>
<protein>
    <submittedName>
        <fullName evidence="1">Uncharacterized protein</fullName>
    </submittedName>
</protein>
<dbReference type="EMBL" id="BAAAQX010000015">
    <property type="protein sequence ID" value="GAA2210244.1"/>
    <property type="molecule type" value="Genomic_DNA"/>
</dbReference>
<proteinExistence type="predicted"/>
<comment type="caution">
    <text evidence="1">The sequence shown here is derived from an EMBL/GenBank/DDBJ whole genome shotgun (WGS) entry which is preliminary data.</text>
</comment>
<dbReference type="RefSeq" id="WP_344480813.1">
    <property type="nucleotide sequence ID" value="NZ_BAAAQX010000015.1"/>
</dbReference>
<gene>
    <name evidence="1" type="ORF">GCM10009850_057030</name>
</gene>
<organism evidence="1 2">
    <name type="scientific">Nonomuraea monospora</name>
    <dbReference type="NCBI Taxonomy" id="568818"/>
    <lineage>
        <taxon>Bacteria</taxon>
        <taxon>Bacillati</taxon>
        <taxon>Actinomycetota</taxon>
        <taxon>Actinomycetes</taxon>
        <taxon>Streptosporangiales</taxon>
        <taxon>Streptosporangiaceae</taxon>
        <taxon>Nonomuraea</taxon>
    </lineage>
</organism>
<name>A0ABP5PF53_9ACTN</name>
<evidence type="ECO:0000313" key="2">
    <source>
        <dbReference type="Proteomes" id="UP001499843"/>
    </source>
</evidence>
<evidence type="ECO:0000313" key="1">
    <source>
        <dbReference type="EMBL" id="GAA2210244.1"/>
    </source>
</evidence>